<sequence>MRILMIGPDANSKGGIATVIANFKQHFKSENTKISYLATWKEGSLARRMKATLQSILRIRPRIRQENIDIVHVHMAQQGSFYRKSLLILQAKKECRVVLHMHASQFDVFYKNSKPLVQKYIRYILSKPDKVVVLSEEWANFYNNLTTVPVDVIENAVQMPTNNTYNSDAKNIIMFGRIGERKGSYDVLTAARAIGKQFPDVRIYLYGDGELDNVATQIETEQLSNVILGGWINGDEKEQILQNAVLHILPSYHEGLPMAILETMAHGIPNISTTVGGIPQVIQSGQNGVLIEAGDTKQLEDAILAFLEDKETREYYSKEAYKTIQDRFAIEPYQQKWEQIYTDIKNKDGNK</sequence>
<evidence type="ECO:0000313" key="4">
    <source>
        <dbReference type="Proteomes" id="UP000539064"/>
    </source>
</evidence>
<keyword evidence="3" id="KW-0808">Transferase</keyword>
<gene>
    <name evidence="3" type="ORF">HCA52_03570</name>
</gene>
<dbReference type="PANTHER" id="PTHR12526:SF630">
    <property type="entry name" value="GLYCOSYLTRANSFERASE"/>
    <property type="match status" value="1"/>
</dbReference>
<evidence type="ECO:0000259" key="2">
    <source>
        <dbReference type="Pfam" id="PF13439"/>
    </source>
</evidence>
<dbReference type="Pfam" id="PF13439">
    <property type="entry name" value="Glyco_transf_4"/>
    <property type="match status" value="1"/>
</dbReference>
<dbReference type="Proteomes" id="UP000539064">
    <property type="component" value="Unassembled WGS sequence"/>
</dbReference>
<dbReference type="PANTHER" id="PTHR12526">
    <property type="entry name" value="GLYCOSYLTRANSFERASE"/>
    <property type="match status" value="1"/>
</dbReference>
<accession>A0A7X0XW89</accession>
<name>A0A7X0XW89_9LIST</name>
<feature type="domain" description="Glycosyltransferase subfamily 4-like N-terminal" evidence="2">
    <location>
        <begin position="30"/>
        <end position="157"/>
    </location>
</feature>
<dbReference type="EMBL" id="JAARVG010000002">
    <property type="protein sequence ID" value="MBC1792487.1"/>
    <property type="molecule type" value="Genomic_DNA"/>
</dbReference>
<evidence type="ECO:0000259" key="1">
    <source>
        <dbReference type="Pfam" id="PF00534"/>
    </source>
</evidence>
<dbReference type="GO" id="GO:0016757">
    <property type="term" value="F:glycosyltransferase activity"/>
    <property type="evidence" value="ECO:0007669"/>
    <property type="project" value="InterPro"/>
</dbReference>
<protein>
    <submittedName>
        <fullName evidence="3">Glycosyltransferase family 4 protein</fullName>
    </submittedName>
</protein>
<dbReference type="InterPro" id="IPR028098">
    <property type="entry name" value="Glyco_trans_4-like_N"/>
</dbReference>
<dbReference type="SUPFAM" id="SSF53756">
    <property type="entry name" value="UDP-Glycosyltransferase/glycogen phosphorylase"/>
    <property type="match status" value="1"/>
</dbReference>
<reference evidence="3 4" key="1">
    <citation type="submission" date="2020-03" db="EMBL/GenBank/DDBJ databases">
        <title>Soil Listeria distribution.</title>
        <authorList>
            <person name="Liao J."/>
            <person name="Wiedmann M."/>
        </authorList>
    </citation>
    <scope>NUCLEOTIDE SEQUENCE [LARGE SCALE GENOMIC DNA]</scope>
    <source>
        <strain evidence="3 4">FSL L7-0978</strain>
    </source>
</reference>
<dbReference type="CDD" id="cd03801">
    <property type="entry name" value="GT4_PimA-like"/>
    <property type="match status" value="1"/>
</dbReference>
<dbReference type="InterPro" id="IPR001296">
    <property type="entry name" value="Glyco_trans_1"/>
</dbReference>
<comment type="caution">
    <text evidence="3">The sequence shown here is derived from an EMBL/GenBank/DDBJ whole genome shotgun (WGS) entry which is preliminary data.</text>
</comment>
<proteinExistence type="predicted"/>
<feature type="domain" description="Glycosyl transferase family 1" evidence="1">
    <location>
        <begin position="165"/>
        <end position="322"/>
    </location>
</feature>
<organism evidence="3 4">
    <name type="scientific">Listeria booriae</name>
    <dbReference type="NCBI Taxonomy" id="1552123"/>
    <lineage>
        <taxon>Bacteria</taxon>
        <taxon>Bacillati</taxon>
        <taxon>Bacillota</taxon>
        <taxon>Bacilli</taxon>
        <taxon>Bacillales</taxon>
        <taxon>Listeriaceae</taxon>
        <taxon>Listeria</taxon>
    </lineage>
</organism>
<dbReference type="Pfam" id="PF00534">
    <property type="entry name" value="Glycos_transf_1"/>
    <property type="match status" value="1"/>
</dbReference>
<dbReference type="AlphaFoldDB" id="A0A7X0XW89"/>
<evidence type="ECO:0000313" key="3">
    <source>
        <dbReference type="EMBL" id="MBC1792487.1"/>
    </source>
</evidence>
<dbReference type="Gene3D" id="3.40.50.2000">
    <property type="entry name" value="Glycogen Phosphorylase B"/>
    <property type="match status" value="2"/>
</dbReference>
<dbReference type="RefSeq" id="WP_185489183.1">
    <property type="nucleotide sequence ID" value="NZ_JAARVC010000009.1"/>
</dbReference>